<dbReference type="GeneID" id="111021969"/>
<dbReference type="GO" id="GO:0008270">
    <property type="term" value="F:zinc ion binding"/>
    <property type="evidence" value="ECO:0007669"/>
    <property type="project" value="UniProtKB-KW"/>
</dbReference>
<dbReference type="OrthoDB" id="1918246at2759"/>
<keyword evidence="7" id="KW-1185">Reference proteome</keyword>
<dbReference type="InterPro" id="IPR007527">
    <property type="entry name" value="Znf_SWIM"/>
</dbReference>
<dbReference type="Proteomes" id="UP000504603">
    <property type="component" value="Unplaced"/>
</dbReference>
<evidence type="ECO:0000313" key="7">
    <source>
        <dbReference type="Proteomes" id="UP000504603"/>
    </source>
</evidence>
<evidence type="ECO:0000256" key="5">
    <source>
        <dbReference type="SAM" id="MobiDB-lite"/>
    </source>
</evidence>
<accession>A0A6J1DLB0</accession>
<organism evidence="7 8">
    <name type="scientific">Momordica charantia</name>
    <name type="common">Bitter gourd</name>
    <name type="synonym">Balsam pear</name>
    <dbReference type="NCBI Taxonomy" id="3673"/>
    <lineage>
        <taxon>Eukaryota</taxon>
        <taxon>Viridiplantae</taxon>
        <taxon>Streptophyta</taxon>
        <taxon>Embryophyta</taxon>
        <taxon>Tracheophyta</taxon>
        <taxon>Spermatophyta</taxon>
        <taxon>Magnoliopsida</taxon>
        <taxon>eudicotyledons</taxon>
        <taxon>Gunneridae</taxon>
        <taxon>Pentapetalae</taxon>
        <taxon>rosids</taxon>
        <taxon>fabids</taxon>
        <taxon>Cucurbitales</taxon>
        <taxon>Cucurbitaceae</taxon>
        <taxon>Momordiceae</taxon>
        <taxon>Momordica</taxon>
    </lineage>
</organism>
<name>A0A6J1DLB0_MOMCH</name>
<proteinExistence type="predicted"/>
<dbReference type="PROSITE" id="PS50966">
    <property type="entry name" value="ZF_SWIM"/>
    <property type="match status" value="1"/>
</dbReference>
<dbReference type="KEGG" id="mcha:111021969"/>
<evidence type="ECO:0000313" key="8">
    <source>
        <dbReference type="RefSeq" id="XP_022154803.1"/>
    </source>
</evidence>
<keyword evidence="3" id="KW-0862">Zinc</keyword>
<feature type="domain" description="SWIM-type" evidence="6">
    <location>
        <begin position="716"/>
        <end position="748"/>
    </location>
</feature>
<sequence>MLCNAEQNGSSFCKLWGQWNEAGTVYEGGVMGGLNVDEGITYRDLVSAIFRMTRINPDIFNIVLQCIYKFEFQYGVPNFYIFDDTSLGFYLMGPPHPSQVPLYVSVVPKERQCSGSNSHDVPLYPQTETFASFPWQVEQNVPSPAPLNHVHSSIRTVHPPSSVKFMTPLTDNVVPCNLGDDEHEHFGQWDDVGDDEDHEYRMVGDDLEDDDDYQEIESEDDNEADEPVYDGDPSLRTPVVEVQSVSRNAPCATVEGVHASLEQMDTIGCDDDLVDDIALGSLFRSKDELRFTLAVFAIQKNFEFQVKKSTRSLLSVACKEEGCRWALRARKIKGSDTFLISTFSEDHIHERETLRHDHKQAGSWVVGQLIKTNLEDISRRYRPRDIITDMRRNYGVNTRYEKTWRAREVALSLLMGSPKESYTTLHKYGAALKAANVGTVFQIKLEDDTYFKYAFMALGCSIRGFGSCIRQVLVVDGAHLKGKYRGVLLTASSVDGNNQIYPLAFGVVDKESDESWTWFLERVKICIGNVDGLVFVSDRHQTITNSVATMFLDAAHVTCMHHVAMKLTEKFRNGGMRRIFYKAAKAFKVSKFRYYWGQLAGFPGVHKYLEDIGLDKWARTYQPGMRYNQMTSNLAESMNAVLVHARDLPITALFENCRSLLQQWFYDRRTAGSSRGTFLTEYAENILKEVAEQARYHHVRPIDRFEFEVHDGATKVRVNINSKTCTCKQFYYYEIPCSHAIAGAVLRNISVHTLCSDRYRIDTLIQAYVEPVYPLGDEEDWILPYDYVPTTIQPPRFVPRVGRCQTARIPSVGEVRQVHKCGRCGNVGHNCKTCRQPLRTTETE</sequence>
<dbReference type="SMART" id="SM00575">
    <property type="entry name" value="ZnF_PMZ"/>
    <property type="match status" value="1"/>
</dbReference>
<dbReference type="PANTHER" id="PTHR31973:SF187">
    <property type="entry name" value="MUTATOR TRANSPOSASE MUDRA PROTEIN"/>
    <property type="match status" value="1"/>
</dbReference>
<feature type="compositionally biased region" description="Acidic residues" evidence="5">
    <location>
        <begin position="206"/>
        <end position="229"/>
    </location>
</feature>
<dbReference type="PANTHER" id="PTHR31973">
    <property type="entry name" value="POLYPROTEIN, PUTATIVE-RELATED"/>
    <property type="match status" value="1"/>
</dbReference>
<dbReference type="InterPro" id="IPR006564">
    <property type="entry name" value="Znf_PMZ"/>
</dbReference>
<dbReference type="AlphaFoldDB" id="A0A6J1DLB0"/>
<dbReference type="Pfam" id="PF04434">
    <property type="entry name" value="SWIM"/>
    <property type="match status" value="1"/>
</dbReference>
<evidence type="ECO:0000256" key="3">
    <source>
        <dbReference type="ARBA" id="ARBA00022833"/>
    </source>
</evidence>
<protein>
    <submittedName>
        <fullName evidence="8">Uncharacterized protein LOC111021969</fullName>
    </submittedName>
</protein>
<dbReference type="Pfam" id="PF03108">
    <property type="entry name" value="DBD_Tnp_Mut"/>
    <property type="match status" value="1"/>
</dbReference>
<dbReference type="InterPro" id="IPR004332">
    <property type="entry name" value="Transposase_MuDR"/>
</dbReference>
<gene>
    <name evidence="8" type="primary">LOC111021969</name>
</gene>
<evidence type="ECO:0000256" key="4">
    <source>
        <dbReference type="PROSITE-ProRule" id="PRU00325"/>
    </source>
</evidence>
<feature type="region of interest" description="Disordered" evidence="5">
    <location>
        <begin position="206"/>
        <end position="234"/>
    </location>
</feature>
<evidence type="ECO:0000259" key="6">
    <source>
        <dbReference type="PROSITE" id="PS50966"/>
    </source>
</evidence>
<dbReference type="Pfam" id="PF10551">
    <property type="entry name" value="MULE"/>
    <property type="match status" value="1"/>
</dbReference>
<evidence type="ECO:0000256" key="2">
    <source>
        <dbReference type="ARBA" id="ARBA00022771"/>
    </source>
</evidence>
<dbReference type="InterPro" id="IPR018289">
    <property type="entry name" value="MULE_transposase_dom"/>
</dbReference>
<reference evidence="8" key="1">
    <citation type="submission" date="2025-08" db="UniProtKB">
        <authorList>
            <consortium name="RefSeq"/>
        </authorList>
    </citation>
    <scope>IDENTIFICATION</scope>
    <source>
        <strain evidence="8">OHB3-1</strain>
    </source>
</reference>
<keyword evidence="2 4" id="KW-0863">Zinc-finger</keyword>
<evidence type="ECO:0000256" key="1">
    <source>
        <dbReference type="ARBA" id="ARBA00022723"/>
    </source>
</evidence>
<keyword evidence="1" id="KW-0479">Metal-binding</keyword>
<dbReference type="RefSeq" id="XP_022154803.1">
    <property type="nucleotide sequence ID" value="XM_022299111.1"/>
</dbReference>